<keyword evidence="5" id="KW-1185">Reference proteome</keyword>
<dbReference type="VEuPathDB" id="VectorBase:RPRC003426"/>
<dbReference type="GO" id="GO:0043161">
    <property type="term" value="P:proteasome-mediated ubiquitin-dependent protein catabolic process"/>
    <property type="evidence" value="ECO:0007669"/>
    <property type="project" value="TreeGrafter"/>
</dbReference>
<keyword evidence="1" id="KW-0963">Cytoplasm</keyword>
<reference evidence="4" key="1">
    <citation type="submission" date="2015-05" db="UniProtKB">
        <authorList>
            <consortium name="EnsemblMetazoa"/>
        </authorList>
    </citation>
    <scope>IDENTIFICATION</scope>
</reference>
<name>T1HHA3_RHOPR</name>
<evidence type="ECO:0000313" key="5">
    <source>
        <dbReference type="Proteomes" id="UP000015103"/>
    </source>
</evidence>
<dbReference type="GO" id="GO:0010992">
    <property type="term" value="P:ubiquitin recycling"/>
    <property type="evidence" value="ECO:0007669"/>
    <property type="project" value="TreeGrafter"/>
</dbReference>
<dbReference type="PROSITE" id="PS51394">
    <property type="entry name" value="PFU"/>
    <property type="match status" value="1"/>
</dbReference>
<organism evidence="4 5">
    <name type="scientific">Rhodnius prolixus</name>
    <name type="common">Triatomid bug</name>
    <dbReference type="NCBI Taxonomy" id="13249"/>
    <lineage>
        <taxon>Eukaryota</taxon>
        <taxon>Metazoa</taxon>
        <taxon>Ecdysozoa</taxon>
        <taxon>Arthropoda</taxon>
        <taxon>Hexapoda</taxon>
        <taxon>Insecta</taxon>
        <taxon>Pterygota</taxon>
        <taxon>Neoptera</taxon>
        <taxon>Paraneoptera</taxon>
        <taxon>Hemiptera</taxon>
        <taxon>Heteroptera</taxon>
        <taxon>Panheteroptera</taxon>
        <taxon>Cimicomorpha</taxon>
        <taxon>Reduviidae</taxon>
        <taxon>Triatominae</taxon>
        <taxon>Rhodnius</taxon>
    </lineage>
</organism>
<dbReference type="PANTHER" id="PTHR19849:SF0">
    <property type="entry name" value="PHOSPHOLIPASE A-2-ACTIVATING PROTEIN"/>
    <property type="match status" value="1"/>
</dbReference>
<dbReference type="EMBL" id="ACPB03023808">
    <property type="status" value="NOT_ANNOTATED_CDS"/>
    <property type="molecule type" value="Genomic_DNA"/>
</dbReference>
<keyword evidence="2" id="KW-0853">WD repeat</keyword>
<keyword evidence="3" id="KW-0677">Repeat</keyword>
<dbReference type="Proteomes" id="UP000015103">
    <property type="component" value="Unassembled WGS sequence"/>
</dbReference>
<protein>
    <submittedName>
        <fullName evidence="4">PFU domain-containing protein</fullName>
    </submittedName>
</protein>
<dbReference type="Gene3D" id="3.10.20.870">
    <property type="entry name" value="PFU (PLAA family ubiquitin binding), C-terminal domain"/>
    <property type="match status" value="1"/>
</dbReference>
<dbReference type="InterPro" id="IPR038122">
    <property type="entry name" value="PFU_sf"/>
</dbReference>
<dbReference type="GO" id="GO:0005634">
    <property type="term" value="C:nucleus"/>
    <property type="evidence" value="ECO:0007669"/>
    <property type="project" value="TreeGrafter"/>
</dbReference>
<sequence>MDGNSGQVQIMKLPSLTVWSCLLHHTLSEEIGRLFGGGDSICVNEHSHSDGYIRIYTHDTTRHLCSQELGEYEVEVSDNDKEDEKSLHLAQLPGPEALIKPGVRDAQILLIREHGKAVCYQWSEEFFNWVFIGDVTGSDGSNNATASQIPKLTYEGKEYDYVFDVDLGDGGPILKLPFSEGNDPVEAALDFLRKHNLPLGYLGNVIDFIRKSTSSNHAPVNTSDLFSSEKKKQGTYILDSALRCLILLQLKLVKGSFFLTLATGYKFMQVMLYQARKK</sequence>
<evidence type="ECO:0000256" key="3">
    <source>
        <dbReference type="ARBA" id="ARBA00022737"/>
    </source>
</evidence>
<dbReference type="AlphaFoldDB" id="T1HHA3"/>
<dbReference type="Pfam" id="PF09070">
    <property type="entry name" value="PFU"/>
    <property type="match status" value="1"/>
</dbReference>
<dbReference type="STRING" id="13249.T1HHA3"/>
<proteinExistence type="predicted"/>
<evidence type="ECO:0000313" key="4">
    <source>
        <dbReference type="EnsemblMetazoa" id="RPRC003426-PA"/>
    </source>
</evidence>
<dbReference type="GO" id="GO:0043130">
    <property type="term" value="F:ubiquitin binding"/>
    <property type="evidence" value="ECO:0007669"/>
    <property type="project" value="TreeGrafter"/>
</dbReference>
<dbReference type="PANTHER" id="PTHR19849">
    <property type="entry name" value="PHOSPHOLIPASE A-2-ACTIVATING PROTEIN"/>
    <property type="match status" value="1"/>
</dbReference>
<dbReference type="EnsemblMetazoa" id="RPRC003426-RA">
    <property type="protein sequence ID" value="RPRC003426-PA"/>
    <property type="gene ID" value="RPRC003426"/>
</dbReference>
<dbReference type="InterPro" id="IPR015155">
    <property type="entry name" value="PFU"/>
</dbReference>
<dbReference type="EMBL" id="ACPB03023807">
    <property type="status" value="NOT_ANNOTATED_CDS"/>
    <property type="molecule type" value="Genomic_DNA"/>
</dbReference>
<accession>T1HHA3</accession>
<dbReference type="GO" id="GO:0005737">
    <property type="term" value="C:cytoplasm"/>
    <property type="evidence" value="ECO:0007669"/>
    <property type="project" value="TreeGrafter"/>
</dbReference>
<evidence type="ECO:0000256" key="1">
    <source>
        <dbReference type="ARBA" id="ARBA00022490"/>
    </source>
</evidence>
<dbReference type="HOGENOM" id="CLU_1002258_0_0_1"/>
<dbReference type="InParanoid" id="T1HHA3"/>
<evidence type="ECO:0000256" key="2">
    <source>
        <dbReference type="ARBA" id="ARBA00022574"/>
    </source>
</evidence>
<dbReference type="eggNOG" id="KOG0301">
    <property type="taxonomic scope" value="Eukaryota"/>
</dbReference>